<sequence length="335" mass="37578">MKLRVIHWATAVALAVLVGTVVLPPAGAREKIVIRLGHVGFPDSLYELTAQEFSKRVARELGDRVEVRVFHSSQLGTDEDMIRGVRIGALEMFLPSTIMSSVDDGFGVFEMPYIIVNRAHMKRVAENAGIRKALLDPQPVKGLRLLAFWENGFRHVTNNVRPIAKPEDLRGIKLRIPRGVWRQRMFEAYGANPTPMAFAEVFSALQTGVMDGQENPLAQIWSAKLHEVQKYLSMTGHVYTPAYPTAGERWWQTLPPDVRIVLRRIAEEMGDFSRAQGERLDSSLVQDMVRANPNLKVNEVDKKGFIAASAAIYDQFAKEVPNGAELIRLIQSLRP</sequence>
<dbReference type="Pfam" id="PF03480">
    <property type="entry name" value="DctP"/>
    <property type="match status" value="1"/>
</dbReference>
<dbReference type="GO" id="GO:0030288">
    <property type="term" value="C:outer membrane-bounded periplasmic space"/>
    <property type="evidence" value="ECO:0007669"/>
    <property type="project" value="InterPro"/>
</dbReference>
<evidence type="ECO:0000313" key="5">
    <source>
        <dbReference type="Proteomes" id="UP000318661"/>
    </source>
</evidence>
<name>A0A537KXR7_9BACT</name>
<evidence type="ECO:0000313" key="4">
    <source>
        <dbReference type="EMBL" id="TMJ00542.1"/>
    </source>
</evidence>
<dbReference type="GO" id="GO:0055085">
    <property type="term" value="P:transmembrane transport"/>
    <property type="evidence" value="ECO:0007669"/>
    <property type="project" value="InterPro"/>
</dbReference>
<dbReference type="PIRSF" id="PIRSF006470">
    <property type="entry name" value="DctB"/>
    <property type="match status" value="1"/>
</dbReference>
<dbReference type="InterPro" id="IPR004682">
    <property type="entry name" value="TRAP_DctP"/>
</dbReference>
<dbReference type="AlphaFoldDB" id="A0A537KXR7"/>
<dbReference type="InterPro" id="IPR018389">
    <property type="entry name" value="DctP_fam"/>
</dbReference>
<dbReference type="CDD" id="cd13603">
    <property type="entry name" value="PBP2_TRAP_Siap_TeaA_like"/>
    <property type="match status" value="1"/>
</dbReference>
<evidence type="ECO:0000256" key="1">
    <source>
        <dbReference type="ARBA" id="ARBA00009023"/>
    </source>
</evidence>
<dbReference type="NCBIfam" id="NF037995">
    <property type="entry name" value="TRAP_S1"/>
    <property type="match status" value="1"/>
</dbReference>
<protein>
    <submittedName>
        <fullName evidence="4">TRAP transporter substrate-binding protein</fullName>
    </submittedName>
</protein>
<evidence type="ECO:0000256" key="2">
    <source>
        <dbReference type="ARBA" id="ARBA00022448"/>
    </source>
</evidence>
<comment type="similarity">
    <text evidence="1">Belongs to the bacterial solute-binding protein 7 family.</text>
</comment>
<evidence type="ECO:0000256" key="3">
    <source>
        <dbReference type="ARBA" id="ARBA00022729"/>
    </source>
</evidence>
<dbReference type="Proteomes" id="UP000318661">
    <property type="component" value="Unassembled WGS sequence"/>
</dbReference>
<organism evidence="4 5">
    <name type="scientific">Candidatus Segetimicrobium genomatis</name>
    <dbReference type="NCBI Taxonomy" id="2569760"/>
    <lineage>
        <taxon>Bacteria</taxon>
        <taxon>Bacillati</taxon>
        <taxon>Candidatus Sysuimicrobiota</taxon>
        <taxon>Candidatus Sysuimicrobiia</taxon>
        <taxon>Candidatus Sysuimicrobiales</taxon>
        <taxon>Candidatus Segetimicrobiaceae</taxon>
        <taxon>Candidatus Segetimicrobium</taxon>
    </lineage>
</organism>
<dbReference type="PANTHER" id="PTHR33376">
    <property type="match status" value="1"/>
</dbReference>
<dbReference type="NCBIfam" id="TIGR00787">
    <property type="entry name" value="dctP"/>
    <property type="match status" value="1"/>
</dbReference>
<keyword evidence="3" id="KW-0732">Signal</keyword>
<proteinExistence type="inferred from homology"/>
<keyword evidence="2" id="KW-0813">Transport</keyword>
<comment type="caution">
    <text evidence="4">The sequence shown here is derived from an EMBL/GenBank/DDBJ whole genome shotgun (WGS) entry which is preliminary data.</text>
</comment>
<gene>
    <name evidence="4" type="ORF">E6G99_12955</name>
</gene>
<accession>A0A537KXR7</accession>
<dbReference type="Gene3D" id="3.40.190.170">
    <property type="entry name" value="Bacterial extracellular solute-binding protein, family 7"/>
    <property type="match status" value="1"/>
</dbReference>
<dbReference type="PANTHER" id="PTHR33376:SF7">
    <property type="entry name" value="C4-DICARBOXYLATE-BINDING PROTEIN DCTB"/>
    <property type="match status" value="1"/>
</dbReference>
<dbReference type="EMBL" id="VBAJ01000342">
    <property type="protein sequence ID" value="TMJ00542.1"/>
    <property type="molecule type" value="Genomic_DNA"/>
</dbReference>
<dbReference type="InterPro" id="IPR038404">
    <property type="entry name" value="TRAP_DctP_sf"/>
</dbReference>
<reference evidence="4 5" key="1">
    <citation type="journal article" date="2019" name="Nat. Microbiol.">
        <title>Mediterranean grassland soil C-N compound turnover is dependent on rainfall and depth, and is mediated by genomically divergent microorganisms.</title>
        <authorList>
            <person name="Diamond S."/>
            <person name="Andeer P.F."/>
            <person name="Li Z."/>
            <person name="Crits-Christoph A."/>
            <person name="Burstein D."/>
            <person name="Anantharaman K."/>
            <person name="Lane K.R."/>
            <person name="Thomas B.C."/>
            <person name="Pan C."/>
            <person name="Northen T.R."/>
            <person name="Banfield J.F."/>
        </authorList>
    </citation>
    <scope>NUCLEOTIDE SEQUENCE [LARGE SCALE GENOMIC DNA]</scope>
    <source>
        <strain evidence="4">NP_2</strain>
    </source>
</reference>